<dbReference type="Gramene" id="KCW55672">
    <property type="protein sequence ID" value="KCW55672"/>
    <property type="gene ID" value="EUGRSUZ_I01523"/>
</dbReference>
<organism evidence="1">
    <name type="scientific">Eucalyptus grandis</name>
    <name type="common">Flooded gum</name>
    <dbReference type="NCBI Taxonomy" id="71139"/>
    <lineage>
        <taxon>Eukaryota</taxon>
        <taxon>Viridiplantae</taxon>
        <taxon>Streptophyta</taxon>
        <taxon>Embryophyta</taxon>
        <taxon>Tracheophyta</taxon>
        <taxon>Spermatophyta</taxon>
        <taxon>Magnoliopsida</taxon>
        <taxon>eudicotyledons</taxon>
        <taxon>Gunneridae</taxon>
        <taxon>Pentapetalae</taxon>
        <taxon>rosids</taxon>
        <taxon>malvids</taxon>
        <taxon>Myrtales</taxon>
        <taxon>Myrtaceae</taxon>
        <taxon>Myrtoideae</taxon>
        <taxon>Eucalypteae</taxon>
        <taxon>Eucalyptus</taxon>
    </lineage>
</organism>
<protein>
    <submittedName>
        <fullName evidence="1">Uncharacterized protein</fullName>
    </submittedName>
</protein>
<reference evidence="1" key="1">
    <citation type="submission" date="2013-07" db="EMBL/GenBank/DDBJ databases">
        <title>The genome of Eucalyptus grandis.</title>
        <authorList>
            <person name="Schmutz J."/>
            <person name="Hayes R."/>
            <person name="Myburg A."/>
            <person name="Tuskan G."/>
            <person name="Grattapaglia D."/>
            <person name="Rokhsar D.S."/>
        </authorList>
    </citation>
    <scope>NUCLEOTIDE SEQUENCE</scope>
    <source>
        <tissue evidence="1">Leaf extractions</tissue>
    </source>
</reference>
<dbReference type="InParanoid" id="A0A059ANU9"/>
<dbReference type="EMBL" id="KK198761">
    <property type="protein sequence ID" value="KCW55672.1"/>
    <property type="molecule type" value="Genomic_DNA"/>
</dbReference>
<name>A0A059ANU9_EUCGR</name>
<proteinExistence type="predicted"/>
<evidence type="ECO:0000313" key="1">
    <source>
        <dbReference type="EMBL" id="KCW55672.1"/>
    </source>
</evidence>
<accession>A0A059ANU9</accession>
<sequence length="113" mass="13648">MARPIATCVQAEKSCDQRFFLFFFIIYKFSDHVYFRVKMKNCNCTKTDILFVSTFFQAKKIIFSTVSNELLMAFGIWQWQRQRQRQWRWKMMAMAAEMEGSFFLILVLKLILD</sequence>
<dbReference type="AlphaFoldDB" id="A0A059ANU9"/>
<gene>
    <name evidence="1" type="ORF">EUGRSUZ_I01523</name>
</gene>